<dbReference type="InterPro" id="IPR003915">
    <property type="entry name" value="PKD_2"/>
</dbReference>
<dbReference type="PRINTS" id="PR01433">
    <property type="entry name" value="POLYCYSTIN2"/>
</dbReference>
<dbReference type="GO" id="GO:0005262">
    <property type="term" value="F:calcium channel activity"/>
    <property type="evidence" value="ECO:0007669"/>
    <property type="project" value="TreeGrafter"/>
</dbReference>
<dbReference type="Pfam" id="PF08016">
    <property type="entry name" value="PKD_channel"/>
    <property type="match status" value="1"/>
</dbReference>
<evidence type="ECO:0000313" key="9">
    <source>
        <dbReference type="Proteomes" id="UP000663881"/>
    </source>
</evidence>
<sequence length="238" mass="27823">NRLSSLFRETNGYVYINLQTIVYVDDVLTSLLGFCCFFGTIKFIKFIRFNKSLRIFVQTLKYVTKELISFSFMFSIVFMAFLSLFYLLFTSSIASCSSLLSTAQMLFEITLMSFDVTDFTGADPFLGPFCFSIFIIMVVFVCLSMFISILNDGFHHVEETATEDQQMLSYMLKKFLNWTHLRRPNVEEIYELQDSRMRSQYADPIENFPDKIDQLLEAIDRIYIDQKKELLKLKRAGV</sequence>
<dbReference type="PANTHER" id="PTHR10877">
    <property type="entry name" value="POLYCYSTIN FAMILY MEMBER"/>
    <property type="match status" value="1"/>
</dbReference>
<dbReference type="GO" id="GO:0016020">
    <property type="term" value="C:membrane"/>
    <property type="evidence" value="ECO:0007669"/>
    <property type="project" value="UniProtKB-SubCell"/>
</dbReference>
<name>A0A820AG78_9BILA</name>
<comment type="similarity">
    <text evidence="2">Belongs to the polycystin family.</text>
</comment>
<organism evidence="8 9">
    <name type="scientific">Adineta steineri</name>
    <dbReference type="NCBI Taxonomy" id="433720"/>
    <lineage>
        <taxon>Eukaryota</taxon>
        <taxon>Metazoa</taxon>
        <taxon>Spiralia</taxon>
        <taxon>Gnathifera</taxon>
        <taxon>Rotifera</taxon>
        <taxon>Eurotatoria</taxon>
        <taxon>Bdelloidea</taxon>
        <taxon>Adinetida</taxon>
        <taxon>Adinetidae</taxon>
        <taxon>Adineta</taxon>
    </lineage>
</organism>
<keyword evidence="5 6" id="KW-0472">Membrane</keyword>
<accession>A0A820AG78</accession>
<dbReference type="GO" id="GO:0005509">
    <property type="term" value="F:calcium ion binding"/>
    <property type="evidence" value="ECO:0007669"/>
    <property type="project" value="InterPro"/>
</dbReference>
<feature type="transmembrane region" description="Helical" evidence="6">
    <location>
        <begin position="27"/>
        <end position="47"/>
    </location>
</feature>
<feature type="domain" description="Polycystin cation channel PKD1/PKD2" evidence="7">
    <location>
        <begin position="10"/>
        <end position="157"/>
    </location>
</feature>
<dbReference type="PANTHER" id="PTHR10877:SF194">
    <property type="entry name" value="LOCATION OF VULVA DEFECTIVE 1"/>
    <property type="match status" value="1"/>
</dbReference>
<feature type="transmembrane region" description="Helical" evidence="6">
    <location>
        <begin position="67"/>
        <end position="89"/>
    </location>
</feature>
<reference evidence="8" key="1">
    <citation type="submission" date="2021-02" db="EMBL/GenBank/DDBJ databases">
        <authorList>
            <person name="Nowell W R."/>
        </authorList>
    </citation>
    <scope>NUCLEOTIDE SEQUENCE</scope>
</reference>
<protein>
    <recommendedName>
        <fullName evidence="7">Polycystin cation channel PKD1/PKD2 domain-containing protein</fullName>
    </recommendedName>
</protein>
<dbReference type="AlphaFoldDB" id="A0A820AG78"/>
<evidence type="ECO:0000256" key="2">
    <source>
        <dbReference type="ARBA" id="ARBA00007200"/>
    </source>
</evidence>
<evidence type="ECO:0000256" key="6">
    <source>
        <dbReference type="SAM" id="Phobius"/>
    </source>
</evidence>
<dbReference type="GO" id="GO:0050982">
    <property type="term" value="P:detection of mechanical stimulus"/>
    <property type="evidence" value="ECO:0007669"/>
    <property type="project" value="TreeGrafter"/>
</dbReference>
<evidence type="ECO:0000256" key="3">
    <source>
        <dbReference type="ARBA" id="ARBA00022692"/>
    </source>
</evidence>
<evidence type="ECO:0000256" key="5">
    <source>
        <dbReference type="ARBA" id="ARBA00023136"/>
    </source>
</evidence>
<dbReference type="EMBL" id="CAJOAY010007894">
    <property type="protein sequence ID" value="CAF4175659.1"/>
    <property type="molecule type" value="Genomic_DNA"/>
</dbReference>
<dbReference type="InterPro" id="IPR013122">
    <property type="entry name" value="PKD1_2_channel"/>
</dbReference>
<keyword evidence="4 6" id="KW-1133">Transmembrane helix</keyword>
<feature type="non-terminal residue" evidence="8">
    <location>
        <position position="238"/>
    </location>
</feature>
<gene>
    <name evidence="8" type="ORF">OKA104_LOCUS39600</name>
</gene>
<comment type="caution">
    <text evidence="8">The sequence shown here is derived from an EMBL/GenBank/DDBJ whole genome shotgun (WGS) entry which is preliminary data.</text>
</comment>
<evidence type="ECO:0000256" key="4">
    <source>
        <dbReference type="ARBA" id="ARBA00022989"/>
    </source>
</evidence>
<evidence type="ECO:0000313" key="8">
    <source>
        <dbReference type="EMBL" id="CAF4175659.1"/>
    </source>
</evidence>
<comment type="subcellular location">
    <subcellularLocation>
        <location evidence="1">Membrane</location>
        <topology evidence="1">Multi-pass membrane protein</topology>
    </subcellularLocation>
</comment>
<keyword evidence="3 6" id="KW-0812">Transmembrane</keyword>
<dbReference type="InterPro" id="IPR051223">
    <property type="entry name" value="Polycystin"/>
</dbReference>
<proteinExistence type="inferred from homology"/>
<feature type="transmembrane region" description="Helical" evidence="6">
    <location>
        <begin position="125"/>
        <end position="150"/>
    </location>
</feature>
<evidence type="ECO:0000259" key="7">
    <source>
        <dbReference type="Pfam" id="PF08016"/>
    </source>
</evidence>
<dbReference type="Proteomes" id="UP000663881">
    <property type="component" value="Unassembled WGS sequence"/>
</dbReference>
<evidence type="ECO:0000256" key="1">
    <source>
        <dbReference type="ARBA" id="ARBA00004141"/>
    </source>
</evidence>